<evidence type="ECO:0000313" key="2">
    <source>
        <dbReference type="EMBL" id="SHF91548.1"/>
    </source>
</evidence>
<dbReference type="EMBL" id="FQVC01000017">
    <property type="protein sequence ID" value="SHF91548.1"/>
    <property type="molecule type" value="Genomic_DNA"/>
</dbReference>
<dbReference type="AlphaFoldDB" id="A0A0F5LP53"/>
<name>A0A0F5LP53_9HYPH</name>
<dbReference type="PATRIC" id="fig|1121477.3.peg.3563"/>
<evidence type="ECO:0000313" key="3">
    <source>
        <dbReference type="Proteomes" id="UP000033608"/>
    </source>
</evidence>
<evidence type="ECO:0008006" key="5">
    <source>
        <dbReference type="Google" id="ProtNLM"/>
    </source>
</evidence>
<protein>
    <recommendedName>
        <fullName evidence="5">DUF1127 domain-containing protein</fullName>
    </recommendedName>
</protein>
<gene>
    <name evidence="2" type="ORF">SAMN02745223_03878</name>
    <name evidence="1" type="ORF">VW29_12045</name>
</gene>
<dbReference type="EMBL" id="LAJF01000083">
    <property type="protein sequence ID" value="KKB84105.1"/>
    <property type="molecule type" value="Genomic_DNA"/>
</dbReference>
<keyword evidence="3" id="KW-1185">Reference proteome</keyword>
<evidence type="ECO:0000313" key="1">
    <source>
        <dbReference type="EMBL" id="KKB84105.1"/>
    </source>
</evidence>
<dbReference type="Proteomes" id="UP000184533">
    <property type="component" value="Unassembled WGS sequence"/>
</dbReference>
<organism evidence="1 3">
    <name type="scientific">Devosia limi DSM 17137</name>
    <dbReference type="NCBI Taxonomy" id="1121477"/>
    <lineage>
        <taxon>Bacteria</taxon>
        <taxon>Pseudomonadati</taxon>
        <taxon>Pseudomonadota</taxon>
        <taxon>Alphaproteobacteria</taxon>
        <taxon>Hyphomicrobiales</taxon>
        <taxon>Devosiaceae</taxon>
        <taxon>Devosia</taxon>
    </lineage>
</organism>
<dbReference type="RefSeq" id="WP_046135507.1">
    <property type="nucleotide sequence ID" value="NZ_FQVC01000017.1"/>
</dbReference>
<proteinExistence type="predicted"/>
<reference evidence="2 4" key="2">
    <citation type="submission" date="2016-11" db="EMBL/GenBank/DDBJ databases">
        <authorList>
            <person name="Jaros S."/>
            <person name="Januszkiewicz K."/>
            <person name="Wedrychowicz H."/>
        </authorList>
    </citation>
    <scope>NUCLEOTIDE SEQUENCE [LARGE SCALE GENOMIC DNA]</scope>
    <source>
        <strain evidence="2 4">DSM 17137</strain>
    </source>
</reference>
<sequence>MALSLYGERSVAAATPASPLSALVRWMAKARAERARRVALTALLDLDHDRLDDLGISRSDIVEAMQTRGRSAGSMLNAARARRARL</sequence>
<accession>A0A0F5LP53</accession>
<evidence type="ECO:0000313" key="4">
    <source>
        <dbReference type="Proteomes" id="UP000184533"/>
    </source>
</evidence>
<dbReference type="Proteomes" id="UP000033608">
    <property type="component" value="Unassembled WGS sequence"/>
</dbReference>
<reference evidence="1 3" key="1">
    <citation type="submission" date="2015-03" db="EMBL/GenBank/DDBJ databases">
        <authorList>
            <person name="Hassan Y.I."/>
            <person name="Lepp D."/>
            <person name="Zhou T."/>
        </authorList>
    </citation>
    <scope>NUCLEOTIDE SEQUENCE [LARGE SCALE GENOMIC DNA]</scope>
    <source>
        <strain evidence="1 3">DSM 17137</strain>
    </source>
</reference>